<dbReference type="InterPro" id="IPR043926">
    <property type="entry name" value="ABCG_dom"/>
</dbReference>
<dbReference type="GO" id="GO:0140359">
    <property type="term" value="F:ABC-type transporter activity"/>
    <property type="evidence" value="ECO:0007669"/>
    <property type="project" value="InterPro"/>
</dbReference>
<dbReference type="Gene3D" id="3.40.50.300">
    <property type="entry name" value="P-loop containing nucleotide triphosphate hydrolases"/>
    <property type="match status" value="1"/>
</dbReference>
<dbReference type="Proteomes" id="UP001161247">
    <property type="component" value="Chromosome 4"/>
</dbReference>
<evidence type="ECO:0000256" key="1">
    <source>
        <dbReference type="ARBA" id="ARBA00004141"/>
    </source>
</evidence>
<sequence>MTHSVEGNDQEPGPGKLELEGSFRLSSQGLSSSKSFSGLRNVMEDNMDEETATGWVAIDRLPPEKRVRSSLFDEVDVNEANGKNKQVVDVAKLRALEKHMFIEKLIQHIEVDNRQLLQKIRKRIDKVGIELPSIECLIYGSKIDKDLTRLTGFTSRASRISIIDDVSGIIKPGRMTLLLGPPGCGKTTLLKALSGNLNKSAVVSGDITYNGYKLTEFVPQKTSAYISQSDVDTFMKASSIEGQKTSLQTDYILRILGLDTCADTLVGDAMRRGISGGEKKRLTTGEMIVGPTRALFMDEISNGLDSSTTYQIVTFLQQLAHLTDATILVSLLQPAPETFDLFDDIILMGDGKIVYHGPRTLVLEFFENCGFRCPERKGVADFLQEVMSRKDQAQYWHGILRLEASMPNWLKWVFWTCPYTYGEIAITINEFLAPRWKIKVPASNTNIGHETLHSRGLDFHENLFWIALAALLGFTLLFYTGFTLALTFLHPVRDRAIISREKFSELRKGVELDKVEQADTKSRSSSTSIVARSQKGNMILPFEPLTVVFEDLQYYVDTPVLLLLKPGGRMIYFGPLGQHSSEVIKYFEGISGVPKIRDNHNPATWMLEITSISSESDLGVDFADIYKNSSLYELSSPPVGAKPLEFPTEFPKDGWGQFKACLWKQHLSYWRSPSYNLMRLAFLTITSLVIGLLFWNQGQKMKYPNGGYGYII</sequence>
<evidence type="ECO:0000256" key="8">
    <source>
        <dbReference type="ARBA" id="ARBA00022989"/>
    </source>
</evidence>
<evidence type="ECO:0000313" key="14">
    <source>
        <dbReference type="Proteomes" id="UP001161247"/>
    </source>
</evidence>
<dbReference type="InterPro" id="IPR027417">
    <property type="entry name" value="P-loop_NTPase"/>
</dbReference>
<keyword evidence="5" id="KW-0677">Repeat</keyword>
<evidence type="ECO:0000256" key="11">
    <source>
        <dbReference type="SAM" id="Phobius"/>
    </source>
</evidence>
<dbReference type="PANTHER" id="PTHR19241">
    <property type="entry name" value="ATP-BINDING CASSETTE TRANSPORTER"/>
    <property type="match status" value="1"/>
</dbReference>
<accession>A0AAV1D3H5</accession>
<evidence type="ECO:0000313" key="13">
    <source>
        <dbReference type="EMBL" id="CAI9101368.1"/>
    </source>
</evidence>
<dbReference type="GO" id="GO:0005524">
    <property type="term" value="F:ATP binding"/>
    <property type="evidence" value="ECO:0007669"/>
    <property type="project" value="UniProtKB-KW"/>
</dbReference>
<dbReference type="Pfam" id="PF19055">
    <property type="entry name" value="ABC2_membrane_7"/>
    <property type="match status" value="1"/>
</dbReference>
<dbReference type="GO" id="GO:0016887">
    <property type="term" value="F:ATP hydrolysis activity"/>
    <property type="evidence" value="ECO:0007669"/>
    <property type="project" value="InterPro"/>
</dbReference>
<keyword evidence="8 11" id="KW-1133">Transmembrane helix</keyword>
<feature type="region of interest" description="Disordered" evidence="10">
    <location>
        <begin position="1"/>
        <end position="36"/>
    </location>
</feature>
<dbReference type="InterPro" id="IPR013525">
    <property type="entry name" value="ABC2_TM"/>
</dbReference>
<keyword evidence="14" id="KW-1185">Reference proteome</keyword>
<name>A0AAV1D3H5_OLDCO</name>
<evidence type="ECO:0000256" key="4">
    <source>
        <dbReference type="ARBA" id="ARBA00022692"/>
    </source>
</evidence>
<organism evidence="13 14">
    <name type="scientific">Oldenlandia corymbosa var. corymbosa</name>
    <dbReference type="NCBI Taxonomy" id="529605"/>
    <lineage>
        <taxon>Eukaryota</taxon>
        <taxon>Viridiplantae</taxon>
        <taxon>Streptophyta</taxon>
        <taxon>Embryophyta</taxon>
        <taxon>Tracheophyta</taxon>
        <taxon>Spermatophyta</taxon>
        <taxon>Magnoliopsida</taxon>
        <taxon>eudicotyledons</taxon>
        <taxon>Gunneridae</taxon>
        <taxon>Pentapetalae</taxon>
        <taxon>asterids</taxon>
        <taxon>lamiids</taxon>
        <taxon>Gentianales</taxon>
        <taxon>Rubiaceae</taxon>
        <taxon>Rubioideae</taxon>
        <taxon>Spermacoceae</taxon>
        <taxon>Hedyotis-Oldenlandia complex</taxon>
        <taxon>Oldenlandia</taxon>
    </lineage>
</organism>
<dbReference type="FunFam" id="3.40.50.300:FF:000532">
    <property type="entry name" value="ABC transporter G family member 34"/>
    <property type="match status" value="1"/>
</dbReference>
<dbReference type="InterPro" id="IPR003439">
    <property type="entry name" value="ABC_transporter-like_ATP-bd"/>
</dbReference>
<feature type="compositionally biased region" description="Low complexity" evidence="10">
    <location>
        <begin position="22"/>
        <end position="36"/>
    </location>
</feature>
<evidence type="ECO:0000256" key="3">
    <source>
        <dbReference type="ARBA" id="ARBA00022448"/>
    </source>
</evidence>
<keyword evidence="6" id="KW-0547">Nucleotide-binding</keyword>
<evidence type="ECO:0000256" key="7">
    <source>
        <dbReference type="ARBA" id="ARBA00022840"/>
    </source>
</evidence>
<dbReference type="SMART" id="SM00382">
    <property type="entry name" value="AAA"/>
    <property type="match status" value="1"/>
</dbReference>
<dbReference type="AlphaFoldDB" id="A0AAV1D3H5"/>
<dbReference type="Pfam" id="PF01061">
    <property type="entry name" value="ABC2_membrane"/>
    <property type="match status" value="1"/>
</dbReference>
<evidence type="ECO:0000256" key="10">
    <source>
        <dbReference type="SAM" id="MobiDB-lite"/>
    </source>
</evidence>
<dbReference type="GO" id="GO:0005886">
    <property type="term" value="C:plasma membrane"/>
    <property type="evidence" value="ECO:0007669"/>
    <property type="project" value="UniProtKB-ARBA"/>
</dbReference>
<keyword evidence="7" id="KW-0067">ATP-binding</keyword>
<comment type="similarity">
    <text evidence="2">Belongs to the ABC transporter superfamily. ABCG family. PDR (TC 3.A.1.205) subfamily.</text>
</comment>
<feature type="domain" description="ABC transporter" evidence="12">
    <location>
        <begin position="148"/>
        <end position="375"/>
    </location>
</feature>
<evidence type="ECO:0000259" key="12">
    <source>
        <dbReference type="PROSITE" id="PS50893"/>
    </source>
</evidence>
<keyword evidence="9 11" id="KW-0472">Membrane</keyword>
<dbReference type="Pfam" id="PF00005">
    <property type="entry name" value="ABC_tran"/>
    <property type="match status" value="1"/>
</dbReference>
<dbReference type="PROSITE" id="PS50893">
    <property type="entry name" value="ABC_TRANSPORTER_2"/>
    <property type="match status" value="1"/>
</dbReference>
<comment type="subcellular location">
    <subcellularLocation>
        <location evidence="1">Membrane</location>
        <topology evidence="1">Multi-pass membrane protein</topology>
    </subcellularLocation>
</comment>
<dbReference type="EMBL" id="OX459121">
    <property type="protein sequence ID" value="CAI9101368.1"/>
    <property type="molecule type" value="Genomic_DNA"/>
</dbReference>
<dbReference type="InterPro" id="IPR013581">
    <property type="entry name" value="PDR_assoc"/>
</dbReference>
<dbReference type="Pfam" id="PF08370">
    <property type="entry name" value="PDR_assoc"/>
    <property type="match status" value="1"/>
</dbReference>
<evidence type="ECO:0000256" key="2">
    <source>
        <dbReference type="ARBA" id="ARBA00006012"/>
    </source>
</evidence>
<protein>
    <submittedName>
        <fullName evidence="13">OLC1v1038674C1</fullName>
    </submittedName>
</protein>
<dbReference type="InterPro" id="IPR003593">
    <property type="entry name" value="AAA+_ATPase"/>
</dbReference>
<evidence type="ECO:0000256" key="5">
    <source>
        <dbReference type="ARBA" id="ARBA00022737"/>
    </source>
</evidence>
<gene>
    <name evidence="13" type="ORF">OLC1_LOCUS10966</name>
</gene>
<evidence type="ECO:0000256" key="6">
    <source>
        <dbReference type="ARBA" id="ARBA00022741"/>
    </source>
</evidence>
<reference evidence="13" key="1">
    <citation type="submission" date="2023-03" db="EMBL/GenBank/DDBJ databases">
        <authorList>
            <person name="Julca I."/>
        </authorList>
    </citation>
    <scope>NUCLEOTIDE SEQUENCE</scope>
</reference>
<keyword evidence="3" id="KW-0813">Transport</keyword>
<keyword evidence="4 11" id="KW-0812">Transmembrane</keyword>
<dbReference type="SUPFAM" id="SSF52540">
    <property type="entry name" value="P-loop containing nucleoside triphosphate hydrolases"/>
    <property type="match status" value="1"/>
</dbReference>
<proteinExistence type="inferred from homology"/>
<evidence type="ECO:0000256" key="9">
    <source>
        <dbReference type="ARBA" id="ARBA00023136"/>
    </source>
</evidence>
<feature type="transmembrane region" description="Helical" evidence="11">
    <location>
        <begin position="463"/>
        <end position="489"/>
    </location>
</feature>
<feature type="transmembrane region" description="Helical" evidence="11">
    <location>
        <begin position="677"/>
        <end position="695"/>
    </location>
</feature>